<evidence type="ECO:0000313" key="1">
    <source>
        <dbReference type="EMBL" id="EME78267.1"/>
    </source>
</evidence>
<reference evidence="1 2" key="1">
    <citation type="journal article" date="2012" name="PLoS Pathog.">
        <title>Diverse lifestyles and strategies of plant pathogenesis encoded in the genomes of eighteen Dothideomycetes fungi.</title>
        <authorList>
            <person name="Ohm R.A."/>
            <person name="Feau N."/>
            <person name="Henrissat B."/>
            <person name="Schoch C.L."/>
            <person name="Horwitz B.A."/>
            <person name="Barry K.W."/>
            <person name="Condon B.J."/>
            <person name="Copeland A.C."/>
            <person name="Dhillon B."/>
            <person name="Glaser F."/>
            <person name="Hesse C.N."/>
            <person name="Kosti I."/>
            <person name="LaButti K."/>
            <person name="Lindquist E.A."/>
            <person name="Lucas S."/>
            <person name="Salamov A.A."/>
            <person name="Bradshaw R.E."/>
            <person name="Ciuffetti L."/>
            <person name="Hamelin R.C."/>
            <person name="Kema G.H.J."/>
            <person name="Lawrence C."/>
            <person name="Scott J.A."/>
            <person name="Spatafora J.W."/>
            <person name="Turgeon B.G."/>
            <person name="de Wit P.J.G.M."/>
            <person name="Zhong S."/>
            <person name="Goodwin S.B."/>
            <person name="Grigoriev I.V."/>
        </authorList>
    </citation>
    <scope>NUCLEOTIDE SEQUENCE [LARGE SCALE GENOMIC DNA]</scope>
    <source>
        <strain evidence="1 2">CIRAD86</strain>
    </source>
</reference>
<dbReference type="GeneID" id="19334699"/>
<dbReference type="EMBL" id="KB446563">
    <property type="protein sequence ID" value="EME78267.1"/>
    <property type="molecule type" value="Genomic_DNA"/>
</dbReference>
<dbReference type="HOGENOM" id="CLU_3088294_0_0_1"/>
<organism evidence="1 2">
    <name type="scientific">Pseudocercospora fijiensis (strain CIRAD86)</name>
    <name type="common">Black leaf streak disease fungus</name>
    <name type="synonym">Mycosphaerella fijiensis</name>
    <dbReference type="NCBI Taxonomy" id="383855"/>
    <lineage>
        <taxon>Eukaryota</taxon>
        <taxon>Fungi</taxon>
        <taxon>Dikarya</taxon>
        <taxon>Ascomycota</taxon>
        <taxon>Pezizomycotina</taxon>
        <taxon>Dothideomycetes</taxon>
        <taxon>Dothideomycetidae</taxon>
        <taxon>Mycosphaerellales</taxon>
        <taxon>Mycosphaerellaceae</taxon>
        <taxon>Pseudocercospora</taxon>
    </lineage>
</organism>
<dbReference type="VEuPathDB" id="FungiDB:MYCFIDRAFT_183847"/>
<keyword evidence="2" id="KW-1185">Reference proteome</keyword>
<dbReference type="KEGG" id="pfj:MYCFIDRAFT_183847"/>
<dbReference type="AlphaFoldDB" id="M3ALG9"/>
<evidence type="ECO:0000313" key="2">
    <source>
        <dbReference type="Proteomes" id="UP000016932"/>
    </source>
</evidence>
<protein>
    <submittedName>
        <fullName evidence="1">Uncharacterized protein</fullName>
    </submittedName>
</protein>
<proteinExistence type="predicted"/>
<gene>
    <name evidence="1" type="ORF">MYCFIDRAFT_183847</name>
</gene>
<accession>M3ALG9</accession>
<name>M3ALG9_PSEFD</name>
<dbReference type="Proteomes" id="UP000016932">
    <property type="component" value="Unassembled WGS sequence"/>
</dbReference>
<sequence length="52" mass="5895">MLMDYRRHPGAELEIYKPYEAAAHMPGQFEEEMAITESSVCIASHFVDVPPV</sequence>
<dbReference type="RefSeq" id="XP_007930674.1">
    <property type="nucleotide sequence ID" value="XM_007932483.1"/>
</dbReference>